<dbReference type="NCBIfam" id="TIGR04128">
    <property type="entry name" value="exoso_Fjoh_1448"/>
    <property type="match status" value="1"/>
</dbReference>
<evidence type="ECO:0000256" key="7">
    <source>
        <dbReference type="ARBA" id="ARBA00023136"/>
    </source>
</evidence>
<sequence>MKSLFVEYKPFLVFLAKFLLFYIFFTFLYQMYLSGFDTAQNEIDEISVSVANQTKAFLTFFGQEATILKNPNDPSLKILYKGKYVSRMIEGCNAISVIILFAAFVFAFSVKFKRTFLYILLGGLVIHILNVVRIALLTYALYYYPAYEALLHGTVFPLFIYGVVFLLWVLWVMKFSGYDKRTS</sequence>
<dbReference type="InterPro" id="IPR026392">
    <property type="entry name" value="Exo/Archaeosortase_dom"/>
</dbReference>
<dbReference type="OrthoDB" id="678161at2"/>
<keyword evidence="5" id="KW-0378">Hydrolase</keyword>
<keyword evidence="2" id="KW-1003">Cell membrane</keyword>
<keyword evidence="6 8" id="KW-1133">Transmembrane helix</keyword>
<name>A0A6I4IG20_9FLAO</name>
<evidence type="ECO:0000256" key="2">
    <source>
        <dbReference type="ARBA" id="ARBA00022475"/>
    </source>
</evidence>
<keyword evidence="10" id="KW-1185">Reference proteome</keyword>
<organism evidence="9 10">
    <name type="scientific">Flavobacterium profundi</name>
    <dbReference type="NCBI Taxonomy" id="1774945"/>
    <lineage>
        <taxon>Bacteria</taxon>
        <taxon>Pseudomonadati</taxon>
        <taxon>Bacteroidota</taxon>
        <taxon>Flavobacteriia</taxon>
        <taxon>Flavobacteriales</taxon>
        <taxon>Flavobacteriaceae</taxon>
        <taxon>Flavobacterium</taxon>
    </lineage>
</organism>
<dbReference type="GO" id="GO:0005886">
    <property type="term" value="C:plasma membrane"/>
    <property type="evidence" value="ECO:0007669"/>
    <property type="project" value="UniProtKB-SubCell"/>
</dbReference>
<feature type="transmembrane region" description="Helical" evidence="8">
    <location>
        <begin position="88"/>
        <end position="110"/>
    </location>
</feature>
<evidence type="ECO:0000313" key="10">
    <source>
        <dbReference type="Proteomes" id="UP000431264"/>
    </source>
</evidence>
<keyword evidence="7 8" id="KW-0472">Membrane</keyword>
<proteinExistence type="predicted"/>
<dbReference type="InterPro" id="IPR026323">
    <property type="entry name" value="Exosortase-related_prot_XrtF"/>
</dbReference>
<dbReference type="GO" id="GO:0008233">
    <property type="term" value="F:peptidase activity"/>
    <property type="evidence" value="ECO:0007669"/>
    <property type="project" value="UniProtKB-KW"/>
</dbReference>
<evidence type="ECO:0000256" key="1">
    <source>
        <dbReference type="ARBA" id="ARBA00004651"/>
    </source>
</evidence>
<evidence type="ECO:0000256" key="3">
    <source>
        <dbReference type="ARBA" id="ARBA00022670"/>
    </source>
</evidence>
<evidence type="ECO:0000256" key="5">
    <source>
        <dbReference type="ARBA" id="ARBA00022801"/>
    </source>
</evidence>
<evidence type="ECO:0000256" key="6">
    <source>
        <dbReference type="ARBA" id="ARBA00022989"/>
    </source>
</evidence>
<keyword evidence="3" id="KW-0645">Protease</keyword>
<dbReference type="Proteomes" id="UP000431264">
    <property type="component" value="Unassembled WGS sequence"/>
</dbReference>
<gene>
    <name evidence="9" type="primary">xrtF</name>
    <name evidence="9" type="ORF">GOQ30_05490</name>
</gene>
<comment type="caution">
    <text evidence="9">The sequence shown here is derived from an EMBL/GenBank/DDBJ whole genome shotgun (WGS) entry which is preliminary data.</text>
</comment>
<evidence type="ECO:0000313" key="9">
    <source>
        <dbReference type="EMBL" id="MVO08615.1"/>
    </source>
</evidence>
<accession>A0A6I4IG20</accession>
<feature type="transmembrane region" description="Helical" evidence="8">
    <location>
        <begin position="150"/>
        <end position="173"/>
    </location>
</feature>
<feature type="transmembrane region" description="Helical" evidence="8">
    <location>
        <begin position="117"/>
        <end position="144"/>
    </location>
</feature>
<feature type="transmembrane region" description="Helical" evidence="8">
    <location>
        <begin position="12"/>
        <end position="32"/>
    </location>
</feature>
<protein>
    <submittedName>
        <fullName evidence="9">Exosortase family protein XrtF</fullName>
    </submittedName>
</protein>
<dbReference type="GO" id="GO:0006508">
    <property type="term" value="P:proteolysis"/>
    <property type="evidence" value="ECO:0007669"/>
    <property type="project" value="UniProtKB-KW"/>
</dbReference>
<dbReference type="EMBL" id="WQLW01000003">
    <property type="protein sequence ID" value="MVO08615.1"/>
    <property type="molecule type" value="Genomic_DNA"/>
</dbReference>
<comment type="subcellular location">
    <subcellularLocation>
        <location evidence="1">Cell membrane</location>
        <topology evidence="1">Multi-pass membrane protein</topology>
    </subcellularLocation>
</comment>
<dbReference type="RefSeq" id="WP_140997013.1">
    <property type="nucleotide sequence ID" value="NZ_VDCZ01000003.1"/>
</dbReference>
<keyword evidence="4 8" id="KW-0812">Transmembrane</keyword>
<evidence type="ECO:0000256" key="4">
    <source>
        <dbReference type="ARBA" id="ARBA00022692"/>
    </source>
</evidence>
<evidence type="ECO:0000256" key="8">
    <source>
        <dbReference type="SAM" id="Phobius"/>
    </source>
</evidence>
<dbReference type="AlphaFoldDB" id="A0A6I4IG20"/>
<dbReference type="NCBIfam" id="TIGR04178">
    <property type="entry name" value="exo_archaeo"/>
    <property type="match status" value="1"/>
</dbReference>
<reference evidence="10" key="1">
    <citation type="submission" date="2019-05" db="EMBL/GenBank/DDBJ databases">
        <title>Flavobacterium profundi sp. nov., isolated from a deep-sea seamount.</title>
        <authorList>
            <person name="Zhang D.-C."/>
        </authorList>
    </citation>
    <scope>NUCLEOTIDE SEQUENCE [LARGE SCALE GENOMIC DNA]</scope>
    <source>
        <strain evidence="10">TP390</strain>
    </source>
</reference>